<organism evidence="2 3">
    <name type="scientific">Streptomyces hazeniae</name>
    <dbReference type="NCBI Taxonomy" id="3075538"/>
    <lineage>
        <taxon>Bacteria</taxon>
        <taxon>Bacillati</taxon>
        <taxon>Actinomycetota</taxon>
        <taxon>Actinomycetes</taxon>
        <taxon>Kitasatosporales</taxon>
        <taxon>Streptomycetaceae</taxon>
        <taxon>Streptomyces</taxon>
    </lineage>
</organism>
<feature type="region of interest" description="Disordered" evidence="1">
    <location>
        <begin position="1"/>
        <end position="24"/>
    </location>
</feature>
<dbReference type="Proteomes" id="UP001183414">
    <property type="component" value="Unassembled WGS sequence"/>
</dbReference>
<comment type="caution">
    <text evidence="2">The sequence shown here is derived from an EMBL/GenBank/DDBJ whole genome shotgun (WGS) entry which is preliminary data.</text>
</comment>
<proteinExistence type="predicted"/>
<dbReference type="EMBL" id="JAVREQ010000022">
    <property type="protein sequence ID" value="MDT0381399.1"/>
    <property type="molecule type" value="Genomic_DNA"/>
</dbReference>
<name>A0ABU2NWN2_9ACTN</name>
<gene>
    <name evidence="2" type="ORF">RM572_21815</name>
</gene>
<evidence type="ECO:0000313" key="3">
    <source>
        <dbReference type="Proteomes" id="UP001183414"/>
    </source>
</evidence>
<keyword evidence="3" id="KW-1185">Reference proteome</keyword>
<dbReference type="RefSeq" id="WP_311675090.1">
    <property type="nucleotide sequence ID" value="NZ_JAVREQ010000022.1"/>
</dbReference>
<evidence type="ECO:0000313" key="2">
    <source>
        <dbReference type="EMBL" id="MDT0381399.1"/>
    </source>
</evidence>
<accession>A0ABU2NWN2</accession>
<reference evidence="3" key="1">
    <citation type="submission" date="2023-07" db="EMBL/GenBank/DDBJ databases">
        <title>30 novel species of actinomycetes from the DSMZ collection.</title>
        <authorList>
            <person name="Nouioui I."/>
        </authorList>
    </citation>
    <scope>NUCLEOTIDE SEQUENCE [LARGE SCALE GENOMIC DNA]</scope>
    <source>
        <strain evidence="3">DSM 42041</strain>
    </source>
</reference>
<evidence type="ECO:0000256" key="1">
    <source>
        <dbReference type="SAM" id="MobiDB-lite"/>
    </source>
</evidence>
<sequence length="129" mass="14333">MGNTRRAAERRAHDEAPTVPAATVQPTRYEVSCLPEGEDRRHFALTVEYRGADRWAVARHGQCLAADGTWSYEPSPSNREDDWIEAHRFDLDTALRLAREAAPLLTVNGYTVTDALEMAEHRASRGAGA</sequence>
<feature type="compositionally biased region" description="Basic and acidic residues" evidence="1">
    <location>
        <begin position="1"/>
        <end position="16"/>
    </location>
</feature>
<protein>
    <submittedName>
        <fullName evidence="2">Uncharacterized protein</fullName>
    </submittedName>
</protein>